<gene>
    <name evidence="2" type="ORF">UFOPK3789_00221</name>
</gene>
<evidence type="ECO:0000256" key="1">
    <source>
        <dbReference type="SAM" id="MobiDB-lite"/>
    </source>
</evidence>
<name>A0A6J7JIT2_9ZZZZ</name>
<dbReference type="EMBL" id="CAFBNL010000007">
    <property type="protein sequence ID" value="CAB4943478.1"/>
    <property type="molecule type" value="Genomic_DNA"/>
</dbReference>
<organism evidence="2">
    <name type="scientific">freshwater metagenome</name>
    <dbReference type="NCBI Taxonomy" id="449393"/>
    <lineage>
        <taxon>unclassified sequences</taxon>
        <taxon>metagenomes</taxon>
        <taxon>ecological metagenomes</taxon>
    </lineage>
</organism>
<dbReference type="SUPFAM" id="SSF52540">
    <property type="entry name" value="P-loop containing nucleoside triphosphate hydrolases"/>
    <property type="match status" value="1"/>
</dbReference>
<evidence type="ECO:0000313" key="2">
    <source>
        <dbReference type="EMBL" id="CAB4943478.1"/>
    </source>
</evidence>
<dbReference type="AlphaFoldDB" id="A0A6J7JIT2"/>
<proteinExistence type="predicted"/>
<accession>A0A6J7JIT2</accession>
<feature type="region of interest" description="Disordered" evidence="1">
    <location>
        <begin position="297"/>
        <end position="321"/>
    </location>
</feature>
<dbReference type="InterPro" id="IPR027417">
    <property type="entry name" value="P-loop_NTPase"/>
</dbReference>
<sequence length="321" mass="35906">MNSIVILGMHRSGTSAITRALNLLGGDLGPDEDIGKYWESNVMRSQCDALLSIFNGAWDCPGLMPLGWESSDAAAVVASGASAAISRFGNPDVLLWKDPRACLTLPFWRKHLGDDPIAIITYRHPEEVGASLYTRNGLAPGLSFALWERYNSDALRYATGLRTVVFAYSDLIQNQSEIMTELATTLGGWGVPLKDPATTDMELRSDQHHHHATKDFLHSSATTSQRELFDILEASRGVHESFLPPTVMDPSPLSLELFEMRRQFHESRRELWRARRDLRSLSGSRRKLLSRFIRPYPSAKDPLTRDTDDEVSPVTRRASPE</sequence>
<reference evidence="2" key="1">
    <citation type="submission" date="2020-05" db="EMBL/GenBank/DDBJ databases">
        <authorList>
            <person name="Chiriac C."/>
            <person name="Salcher M."/>
            <person name="Ghai R."/>
            <person name="Kavagutti S V."/>
        </authorList>
    </citation>
    <scope>NUCLEOTIDE SEQUENCE</scope>
</reference>
<protein>
    <submittedName>
        <fullName evidence="2">Unannotated protein</fullName>
    </submittedName>
</protein>
<dbReference type="Gene3D" id="3.40.50.300">
    <property type="entry name" value="P-loop containing nucleotide triphosphate hydrolases"/>
    <property type="match status" value="1"/>
</dbReference>